<name>A0A5E4LPS3_9ARCH</name>
<protein>
    <submittedName>
        <fullName evidence="3">EamA-like transporter family protein</fullName>
    </submittedName>
</protein>
<evidence type="ECO:0000259" key="2">
    <source>
        <dbReference type="Pfam" id="PF00892"/>
    </source>
</evidence>
<dbReference type="GO" id="GO:0016020">
    <property type="term" value="C:membrane"/>
    <property type="evidence" value="ECO:0007669"/>
    <property type="project" value="InterPro"/>
</dbReference>
<dbReference type="Pfam" id="PF00892">
    <property type="entry name" value="EamA"/>
    <property type="match status" value="1"/>
</dbReference>
<keyword evidence="1" id="KW-0472">Membrane</keyword>
<evidence type="ECO:0000313" key="3">
    <source>
        <dbReference type="EMBL" id="VVC02887.1"/>
    </source>
</evidence>
<sequence length="281" mass="30736">MIWVYFALLASLCWAIGNLISKYALFKINHETATIAMLLTSPLVVLVLWAFFPISFSPIALIAGLCWYSGYYLFFNGLGKGEVSNAVAITLTNPIFTAIFSAFLIGEILTPTQYLGVGLAVLGALIVSMDGTKIRKESIPLIFSSILFALSDVASKVALFEIDPISTMFWIRAVGVPLLILFFFIWRRKIKFHSVKIGMLSLTTGILSDFGSYIFIVACTFTFVSLVTAFVTSQALFVFLGAILITTLNPKLLKEDISKKSMALKLGAMILLILGVVLVAT</sequence>
<keyword evidence="1" id="KW-0812">Transmembrane</keyword>
<feature type="transmembrane region" description="Helical" evidence="1">
    <location>
        <begin position="6"/>
        <end position="26"/>
    </location>
</feature>
<feature type="transmembrane region" description="Helical" evidence="1">
    <location>
        <begin position="230"/>
        <end position="250"/>
    </location>
</feature>
<dbReference type="Proteomes" id="UP000789941">
    <property type="component" value="Unassembled WGS sequence"/>
</dbReference>
<dbReference type="InterPro" id="IPR000620">
    <property type="entry name" value="EamA_dom"/>
</dbReference>
<comment type="caution">
    <text evidence="3">The sequence shown here is derived from an EMBL/GenBank/DDBJ whole genome shotgun (WGS) entry which is preliminary data.</text>
</comment>
<organism evidence="3 4">
    <name type="scientific">Candidatus Bilamarchaeum dharawalense</name>
    <dbReference type="NCBI Taxonomy" id="2885759"/>
    <lineage>
        <taxon>Archaea</taxon>
        <taxon>Candidatus Micrarchaeota</taxon>
        <taxon>Candidatus Micrarchaeia</taxon>
        <taxon>Candidatus Anstonellales</taxon>
        <taxon>Candidatus Bilamarchaeaceae</taxon>
        <taxon>Candidatus Bilamarchaeum</taxon>
    </lineage>
</organism>
<feature type="transmembrane region" description="Helical" evidence="1">
    <location>
        <begin position="168"/>
        <end position="186"/>
    </location>
</feature>
<evidence type="ECO:0000256" key="1">
    <source>
        <dbReference type="SAM" id="Phobius"/>
    </source>
</evidence>
<feature type="transmembrane region" description="Helical" evidence="1">
    <location>
        <begin position="87"/>
        <end position="106"/>
    </location>
</feature>
<accession>A0A5E4LPS3</accession>
<dbReference type="PANTHER" id="PTHR22911:SF137">
    <property type="entry name" value="SOLUTE CARRIER FAMILY 35 MEMBER G2-RELATED"/>
    <property type="match status" value="1"/>
</dbReference>
<dbReference type="PANTHER" id="PTHR22911">
    <property type="entry name" value="ACYL-MALONYL CONDENSING ENZYME-RELATED"/>
    <property type="match status" value="1"/>
</dbReference>
<dbReference type="SUPFAM" id="SSF103481">
    <property type="entry name" value="Multidrug resistance efflux transporter EmrE"/>
    <property type="match status" value="1"/>
</dbReference>
<dbReference type="EMBL" id="CABMJJ010000003">
    <property type="protein sequence ID" value="VVC02887.1"/>
    <property type="molecule type" value="Genomic_DNA"/>
</dbReference>
<feature type="transmembrane region" description="Helical" evidence="1">
    <location>
        <begin position="198"/>
        <end position="224"/>
    </location>
</feature>
<dbReference type="AlphaFoldDB" id="A0A5E4LPS3"/>
<feature type="transmembrane region" description="Helical" evidence="1">
    <location>
        <begin position="262"/>
        <end position="280"/>
    </location>
</feature>
<feature type="domain" description="EamA" evidence="2">
    <location>
        <begin position="2"/>
        <end position="128"/>
    </location>
</feature>
<feature type="transmembrane region" description="Helical" evidence="1">
    <location>
        <begin position="58"/>
        <end position="75"/>
    </location>
</feature>
<feature type="transmembrane region" description="Helical" evidence="1">
    <location>
        <begin position="141"/>
        <end position="162"/>
    </location>
</feature>
<reference evidence="3 4" key="1">
    <citation type="submission" date="2019-08" db="EMBL/GenBank/DDBJ databases">
        <authorList>
            <person name="Vazquez-Campos X."/>
        </authorList>
    </citation>
    <scope>NUCLEOTIDE SEQUENCE [LARGE SCALE GENOMIC DNA]</scope>
    <source>
        <strain evidence="3">LFW-283_2</strain>
    </source>
</reference>
<keyword evidence="1" id="KW-1133">Transmembrane helix</keyword>
<proteinExistence type="predicted"/>
<gene>
    <name evidence="3" type="ORF">LFW2832_01292</name>
</gene>
<dbReference type="InterPro" id="IPR037185">
    <property type="entry name" value="EmrE-like"/>
</dbReference>
<evidence type="ECO:0000313" key="4">
    <source>
        <dbReference type="Proteomes" id="UP000789941"/>
    </source>
</evidence>
<feature type="transmembrane region" description="Helical" evidence="1">
    <location>
        <begin position="33"/>
        <end position="52"/>
    </location>
</feature>
<feature type="transmembrane region" description="Helical" evidence="1">
    <location>
        <begin position="112"/>
        <end position="129"/>
    </location>
</feature>